<keyword evidence="3 6" id="KW-0812">Transmembrane</keyword>
<sequence length="389" mass="42614">MPKLKFDLFKEFFESEKSSGYILVALTILSLLLTNIFIGHSYINFWHSYLDLSFWKVELKYSLEHWINDGLMVIFFLLVGLEIEREIYVGELSSIKKSALPAIAALGGMLVPALIHFSLNANTPTQSGFGIPMATDIAFTLGVLSLLGNKIPLSLKIFLTALAIIDDLGAIIIIAFFYTNDLSFAYLIGSLLIFVLLLIFNRLKVNKLSIYLLLGVVMWYLMLKSGVHATIAGVLLAFAIPFNKNDNENISYKLQHFLHKPVAFIILPIFALANTAIMIPTNIVGSIVSNNSLGILFGLSLGKLIGIFAFSYVAVKIGVGILPKDLNWNLIAGASSLAGIGFTMSIFITNLAFSDVEIIASSKLIIIIASVISAISGLIKLNMVTKRIN</sequence>
<evidence type="ECO:0000313" key="8">
    <source>
        <dbReference type="Proteomes" id="UP001221302"/>
    </source>
</evidence>
<keyword evidence="6" id="KW-0050">Antiport</keyword>
<dbReference type="Pfam" id="PF06965">
    <property type="entry name" value="Na_H_antiport_1"/>
    <property type="match status" value="1"/>
</dbReference>
<feature type="transmembrane region" description="Helical" evidence="6">
    <location>
        <begin position="364"/>
        <end position="383"/>
    </location>
</feature>
<dbReference type="HAMAP" id="MF_01844">
    <property type="entry name" value="NhaA"/>
    <property type="match status" value="1"/>
</dbReference>
<dbReference type="EMBL" id="JARGDL010000010">
    <property type="protein sequence ID" value="MDF1612145.1"/>
    <property type="molecule type" value="Genomic_DNA"/>
</dbReference>
<comment type="function">
    <text evidence="6">Na(+)/H(+) antiporter that extrudes sodium in exchange for external protons.</text>
</comment>
<comment type="similarity">
    <text evidence="6">Belongs to the NhaA Na(+)/H(+) (TC 2.A.33) antiporter family.</text>
</comment>
<organism evidence="7 8">
    <name type="scientific">Stygiobacter electus</name>
    <dbReference type="NCBI Taxonomy" id="3032292"/>
    <lineage>
        <taxon>Bacteria</taxon>
        <taxon>Pseudomonadati</taxon>
        <taxon>Ignavibacteriota</taxon>
        <taxon>Ignavibacteria</taxon>
        <taxon>Ignavibacteriales</taxon>
        <taxon>Melioribacteraceae</taxon>
        <taxon>Stygiobacter</taxon>
    </lineage>
</organism>
<feature type="transmembrane region" description="Helical" evidence="6">
    <location>
        <begin position="21"/>
        <end position="43"/>
    </location>
</feature>
<evidence type="ECO:0000256" key="1">
    <source>
        <dbReference type="ARBA" id="ARBA00004429"/>
    </source>
</evidence>
<feature type="transmembrane region" description="Helical" evidence="6">
    <location>
        <begin position="210"/>
        <end position="242"/>
    </location>
</feature>
<keyword evidence="8" id="KW-1185">Reference proteome</keyword>
<keyword evidence="6" id="KW-0813">Transport</keyword>
<gene>
    <name evidence="6 7" type="primary">nhaA</name>
    <name evidence="7" type="ORF">P0M35_08280</name>
</gene>
<dbReference type="NCBIfam" id="NF007111">
    <property type="entry name" value="PRK09560.1"/>
    <property type="match status" value="1"/>
</dbReference>
<name>A0AAE3P3B3_9BACT</name>
<feature type="transmembrane region" description="Helical" evidence="6">
    <location>
        <begin position="157"/>
        <end position="178"/>
    </location>
</feature>
<dbReference type="NCBIfam" id="NF007112">
    <property type="entry name" value="PRK09561.1"/>
    <property type="match status" value="1"/>
</dbReference>
<dbReference type="Gene3D" id="1.20.1530.10">
    <property type="entry name" value="Na+/H+ antiporter like domain"/>
    <property type="match status" value="1"/>
</dbReference>
<keyword evidence="5 6" id="KW-0472">Membrane</keyword>
<keyword evidence="6" id="KW-0915">Sodium</keyword>
<dbReference type="PANTHER" id="PTHR30341">
    <property type="entry name" value="SODIUM ION/PROTON ANTIPORTER NHAA-RELATED"/>
    <property type="match status" value="1"/>
</dbReference>
<keyword evidence="4 6" id="KW-1133">Transmembrane helix</keyword>
<evidence type="ECO:0000313" key="7">
    <source>
        <dbReference type="EMBL" id="MDF1612145.1"/>
    </source>
</evidence>
<comment type="catalytic activity">
    <reaction evidence="6">
        <text>Na(+)(in) + 2 H(+)(out) = Na(+)(out) + 2 H(+)(in)</text>
        <dbReference type="Rhea" id="RHEA:29251"/>
        <dbReference type="ChEBI" id="CHEBI:15378"/>
        <dbReference type="ChEBI" id="CHEBI:29101"/>
    </reaction>
</comment>
<feature type="transmembrane region" description="Helical" evidence="6">
    <location>
        <begin position="293"/>
        <end position="314"/>
    </location>
</feature>
<dbReference type="AlphaFoldDB" id="A0AAE3P3B3"/>
<dbReference type="GO" id="GO:0005886">
    <property type="term" value="C:plasma membrane"/>
    <property type="evidence" value="ECO:0007669"/>
    <property type="project" value="UniProtKB-SubCell"/>
</dbReference>
<reference evidence="7" key="1">
    <citation type="submission" date="2023-03" db="EMBL/GenBank/DDBJ databases">
        <title>Stygiobacter electus gen. nov., sp. nov., facultatively anaerobic thermotolerant bacterium of the class Ignavibacteria from a well of Yessentuki mineral water deposit.</title>
        <authorList>
            <person name="Podosokorskaya O.A."/>
            <person name="Elcheninov A.G."/>
            <person name="Petrova N.F."/>
            <person name="Zavarzina D.G."/>
            <person name="Kublanov I.V."/>
            <person name="Merkel A.Y."/>
        </authorList>
    </citation>
    <scope>NUCLEOTIDE SEQUENCE</scope>
    <source>
        <strain evidence="7">09-Me</strain>
    </source>
</reference>
<feature type="transmembrane region" description="Helical" evidence="6">
    <location>
        <begin position="326"/>
        <end position="352"/>
    </location>
</feature>
<dbReference type="GO" id="GO:0006885">
    <property type="term" value="P:regulation of pH"/>
    <property type="evidence" value="ECO:0007669"/>
    <property type="project" value="UniProtKB-UniRule"/>
</dbReference>
<dbReference type="GO" id="GO:0015385">
    <property type="term" value="F:sodium:proton antiporter activity"/>
    <property type="evidence" value="ECO:0007669"/>
    <property type="project" value="UniProtKB-UniRule"/>
</dbReference>
<comment type="caution">
    <text evidence="7">The sequence shown here is derived from an EMBL/GenBank/DDBJ whole genome shotgun (WGS) entry which is preliminary data.</text>
</comment>
<protein>
    <recommendedName>
        <fullName evidence="6">Na(+)/H(+) antiporter NhaA</fullName>
    </recommendedName>
    <alternativeName>
        <fullName evidence="6">Sodium/proton antiporter NhaA</fullName>
    </alternativeName>
</protein>
<evidence type="ECO:0000256" key="4">
    <source>
        <dbReference type="ARBA" id="ARBA00022989"/>
    </source>
</evidence>
<evidence type="ECO:0000256" key="5">
    <source>
        <dbReference type="ARBA" id="ARBA00023136"/>
    </source>
</evidence>
<feature type="transmembrane region" description="Helical" evidence="6">
    <location>
        <begin position="184"/>
        <end position="203"/>
    </location>
</feature>
<dbReference type="InterPro" id="IPR004670">
    <property type="entry name" value="NhaA"/>
</dbReference>
<dbReference type="InterPro" id="IPR023171">
    <property type="entry name" value="Na/H_antiporter_dom_sf"/>
</dbReference>
<dbReference type="RefSeq" id="WP_321535913.1">
    <property type="nucleotide sequence ID" value="NZ_JARGDL010000010.1"/>
</dbReference>
<keyword evidence="2 6" id="KW-1003">Cell membrane</keyword>
<keyword evidence="6" id="KW-0406">Ion transport</keyword>
<dbReference type="PANTHER" id="PTHR30341:SF0">
    <property type="entry name" value="NA(+)_H(+) ANTIPORTER NHAA"/>
    <property type="match status" value="1"/>
</dbReference>
<feature type="transmembrane region" description="Helical" evidence="6">
    <location>
        <begin position="262"/>
        <end position="281"/>
    </location>
</feature>
<keyword evidence="6" id="KW-0739">Sodium transport</keyword>
<evidence type="ECO:0000256" key="6">
    <source>
        <dbReference type="HAMAP-Rule" id="MF_01844"/>
    </source>
</evidence>
<proteinExistence type="inferred from homology"/>
<dbReference type="NCBIfam" id="TIGR00773">
    <property type="entry name" value="NhaA"/>
    <property type="match status" value="1"/>
</dbReference>
<dbReference type="Proteomes" id="UP001221302">
    <property type="component" value="Unassembled WGS sequence"/>
</dbReference>
<evidence type="ECO:0000256" key="2">
    <source>
        <dbReference type="ARBA" id="ARBA00022475"/>
    </source>
</evidence>
<feature type="transmembrane region" description="Helical" evidence="6">
    <location>
        <begin position="99"/>
        <end position="117"/>
    </location>
</feature>
<feature type="transmembrane region" description="Helical" evidence="6">
    <location>
        <begin position="129"/>
        <end position="148"/>
    </location>
</feature>
<evidence type="ECO:0000256" key="3">
    <source>
        <dbReference type="ARBA" id="ARBA00022692"/>
    </source>
</evidence>
<comment type="subcellular location">
    <subcellularLocation>
        <location evidence="1">Cell inner membrane</location>
        <topology evidence="1">Multi-pass membrane protein</topology>
    </subcellularLocation>
    <subcellularLocation>
        <location evidence="6">Cell membrane</location>
        <topology evidence="6">Multi-pass membrane protein</topology>
    </subcellularLocation>
</comment>
<accession>A0AAE3P3B3</accession>